<dbReference type="EMBL" id="QLZQ01000004">
    <property type="protein sequence ID" value="RAZ67274.1"/>
    <property type="molecule type" value="Genomic_DNA"/>
</dbReference>
<name>A0A365K3T6_9BACL</name>
<gene>
    <name evidence="3" type="ORF">DP119_10945</name>
</gene>
<dbReference type="PANTHER" id="PTHR30195:SF15">
    <property type="entry name" value="TYPE I RESTRICTION ENZYME HINDI ENDONUCLEASE SUBUNIT"/>
    <property type="match status" value="1"/>
</dbReference>
<comment type="caution">
    <text evidence="3">The sequence shown here is derived from an EMBL/GenBank/DDBJ whole genome shotgun (WGS) entry which is preliminary data.</text>
</comment>
<dbReference type="RefSeq" id="WP_112233212.1">
    <property type="nucleotide sequence ID" value="NZ_QLZQ01000004.1"/>
</dbReference>
<sequence length="125" mass="14433">MTNVEVIEELIRFAYDIKKEEDAENELGLNRDEVAFYTALADNEKVNEMMGDETLIKIAQELTSKIRANVSFDWTVRKEAQAAMRRLVKRLLKEHGYPPFQQKVALETVLRQAELMSTNVSDLEV</sequence>
<evidence type="ECO:0000256" key="1">
    <source>
        <dbReference type="ARBA" id="ARBA00022747"/>
    </source>
</evidence>
<dbReference type="PANTHER" id="PTHR30195">
    <property type="entry name" value="TYPE I SITE-SPECIFIC DEOXYRIBONUCLEASE PROTEIN SUBUNIT M AND R"/>
    <property type="match status" value="1"/>
</dbReference>
<dbReference type="GO" id="GO:0009307">
    <property type="term" value="P:DNA restriction-modification system"/>
    <property type="evidence" value="ECO:0007669"/>
    <property type="project" value="UniProtKB-KW"/>
</dbReference>
<dbReference type="InterPro" id="IPR051268">
    <property type="entry name" value="Type-I_R_enzyme_R_subunit"/>
</dbReference>
<proteinExistence type="predicted"/>
<feature type="domain" description="Type I restriction enzyme HindI endonuclease subunit-like C-terminal" evidence="2">
    <location>
        <begin position="2"/>
        <end position="118"/>
    </location>
</feature>
<evidence type="ECO:0000313" key="3">
    <source>
        <dbReference type="EMBL" id="RAZ67274.1"/>
    </source>
</evidence>
<reference evidence="3 4" key="1">
    <citation type="submission" date="2018-06" db="EMBL/GenBank/DDBJ databases">
        <title>The draft genome sequences of strains SCU63 and S1.</title>
        <authorList>
            <person name="Gan L."/>
        </authorList>
    </citation>
    <scope>NUCLEOTIDE SEQUENCE [LARGE SCALE GENOMIC DNA]</scope>
    <source>
        <strain evidence="3 4">S1</strain>
    </source>
</reference>
<dbReference type="Pfam" id="PF11867">
    <property type="entry name" value="T1RH-like_C"/>
    <property type="match status" value="1"/>
</dbReference>
<dbReference type="AlphaFoldDB" id="A0A365K3T6"/>
<evidence type="ECO:0000313" key="4">
    <source>
        <dbReference type="Proteomes" id="UP000251869"/>
    </source>
</evidence>
<evidence type="ECO:0000259" key="2">
    <source>
        <dbReference type="Pfam" id="PF11867"/>
    </source>
</evidence>
<dbReference type="InterPro" id="IPR021810">
    <property type="entry name" value="T1RH-like_C"/>
</dbReference>
<keyword evidence="4" id="KW-1185">Reference proteome</keyword>
<accession>A0A365K3T6</accession>
<keyword evidence="1" id="KW-0680">Restriction system</keyword>
<dbReference type="OrthoDB" id="9758243at2"/>
<protein>
    <recommendedName>
        <fullName evidence="2">Type I restriction enzyme HindI endonuclease subunit-like C-terminal domain-containing protein</fullName>
    </recommendedName>
</protein>
<dbReference type="Proteomes" id="UP000251869">
    <property type="component" value="Unassembled WGS sequence"/>
</dbReference>
<organism evidence="3 4">
    <name type="scientific">Planococcus maitriensis</name>
    <dbReference type="NCBI Taxonomy" id="221799"/>
    <lineage>
        <taxon>Bacteria</taxon>
        <taxon>Bacillati</taxon>
        <taxon>Bacillota</taxon>
        <taxon>Bacilli</taxon>
        <taxon>Bacillales</taxon>
        <taxon>Caryophanaceae</taxon>
        <taxon>Planococcus</taxon>
    </lineage>
</organism>